<dbReference type="InterPro" id="IPR038765">
    <property type="entry name" value="Papain-like_cys_pep_sf"/>
</dbReference>
<dbReference type="Proteomes" id="UP000768462">
    <property type="component" value="Unassembled WGS sequence"/>
</dbReference>
<feature type="transmembrane region" description="Helical" evidence="2">
    <location>
        <begin position="202"/>
        <end position="220"/>
    </location>
</feature>
<feature type="transmembrane region" description="Helical" evidence="2">
    <location>
        <begin position="65"/>
        <end position="87"/>
    </location>
</feature>
<name>A0A927ZLJ1_9CLOT</name>
<feature type="transmembrane region" description="Helical" evidence="2">
    <location>
        <begin position="164"/>
        <end position="182"/>
    </location>
</feature>
<evidence type="ECO:0000256" key="1">
    <source>
        <dbReference type="SAM" id="MobiDB-lite"/>
    </source>
</evidence>
<dbReference type="PANTHER" id="PTHR42736:SF1">
    <property type="entry name" value="PROTEIN-GLUTAMINE GAMMA-GLUTAMYLTRANSFERASE"/>
    <property type="match status" value="1"/>
</dbReference>
<keyword evidence="2" id="KW-0472">Membrane</keyword>
<gene>
    <name evidence="4" type="ORF">E7215_07075</name>
</gene>
<dbReference type="Gene3D" id="3.10.620.30">
    <property type="match status" value="1"/>
</dbReference>
<evidence type="ECO:0000256" key="2">
    <source>
        <dbReference type="SAM" id="Phobius"/>
    </source>
</evidence>
<dbReference type="EMBL" id="SVCM01000077">
    <property type="protein sequence ID" value="MBE6059921.1"/>
    <property type="molecule type" value="Genomic_DNA"/>
</dbReference>
<feature type="transmembrane region" description="Helical" evidence="2">
    <location>
        <begin position="138"/>
        <end position="158"/>
    </location>
</feature>
<comment type="caution">
    <text evidence="4">The sequence shown here is derived from an EMBL/GenBank/DDBJ whole genome shotgun (WGS) entry which is preliminary data.</text>
</comment>
<feature type="transmembrane region" description="Helical" evidence="2">
    <location>
        <begin position="12"/>
        <end position="29"/>
    </location>
</feature>
<proteinExistence type="predicted"/>
<sequence length="801" mass="93357">MRTIEEKILKSFLVIINFTLVIKLIVDCFKIEELNFVFLILLFAMGILIYLFFSKVLNSIRKKIIFFIIIFILLGMIIYKTSGIFVLKEIEVISLNLKNINNAALKAKNINFEEFIHIFSIGIPLLIAVLISITQKFIYTPLFFSIGVFVIFWYQIFYKNVIPNIPYFLAAVIITLGTGEYIKRCREYRGREVKIDINITYMITLILILALLIPGLVFMLPQEYKGKTVDSVTTFFRNEFARKKEKEKDPSLEALKGSFSMKQSGYSDSSTILGGSIALNRREVFKVISDKPFYLRGKAMDYYTGRSWIKSEDKVMRRVEISEASNMPMYKLIQPTKDESFQAQEKTITIIPGKNFKTTSYFTPNNSNKIINDSKDLFVDLIPVFMSNVEITEPYKVSYISYGDFDNYLEGIQNSMYKKTPLNENYIMPQREFGVDDYSYRENLMSSIDTSKGMEYVNKESSFLNNFMLHYMNYLQLDAPINDEVYKIVDDILIGEAKAKEKTVEELTTHDKALAIRSYLMKNYKYVTNVGDNDEYNDFVSNFILLDKKGYCTYFASATVMMCRIAGVPARYVEGFKMSDDKGEDGSYKVTNADAHAWAEILINPYRNQWAIVDSAPTPTEYEESQEEIELENTETESNSNNETNNNKINKNKPGFNEDESEMGEDDKFNRYIGIYVTTGALAVMIAIFAGLYEINKMRIVNNKSMIPLYNYYLKRLRTQGIVKSKSSGDLEFVDSIRDRELQSRLRDIVNLVYDEFYGEILSSTFEKKEYFMYIENYIKERERWYKYIINKYFVFNLWRD</sequence>
<feature type="transmembrane region" description="Helical" evidence="2">
    <location>
        <begin position="115"/>
        <end position="133"/>
    </location>
</feature>
<feature type="compositionally biased region" description="Acidic residues" evidence="1">
    <location>
        <begin position="621"/>
        <end position="635"/>
    </location>
</feature>
<dbReference type="SMART" id="SM00460">
    <property type="entry name" value="TGc"/>
    <property type="match status" value="1"/>
</dbReference>
<protein>
    <submittedName>
        <fullName evidence="4">Transglutaminase domain-containing protein</fullName>
    </submittedName>
</protein>
<dbReference type="Pfam" id="PF01841">
    <property type="entry name" value="Transglut_core"/>
    <property type="match status" value="1"/>
</dbReference>
<feature type="compositionally biased region" description="Low complexity" evidence="1">
    <location>
        <begin position="636"/>
        <end position="653"/>
    </location>
</feature>
<accession>A0A927ZLJ1</accession>
<evidence type="ECO:0000259" key="3">
    <source>
        <dbReference type="SMART" id="SM00460"/>
    </source>
</evidence>
<organism evidence="4 5">
    <name type="scientific">Clostridium sulfidigenes</name>
    <dbReference type="NCBI Taxonomy" id="318464"/>
    <lineage>
        <taxon>Bacteria</taxon>
        <taxon>Bacillati</taxon>
        <taxon>Bacillota</taxon>
        <taxon>Clostridia</taxon>
        <taxon>Eubacteriales</taxon>
        <taxon>Clostridiaceae</taxon>
        <taxon>Clostridium</taxon>
    </lineage>
</organism>
<keyword evidence="2" id="KW-0812">Transmembrane</keyword>
<dbReference type="InterPro" id="IPR052901">
    <property type="entry name" value="Bact_TGase-like"/>
</dbReference>
<feature type="transmembrane region" description="Helical" evidence="2">
    <location>
        <begin position="35"/>
        <end position="53"/>
    </location>
</feature>
<feature type="domain" description="Transglutaminase-like" evidence="3">
    <location>
        <begin position="544"/>
        <end position="617"/>
    </location>
</feature>
<feature type="transmembrane region" description="Helical" evidence="2">
    <location>
        <begin position="673"/>
        <end position="695"/>
    </location>
</feature>
<evidence type="ECO:0000313" key="5">
    <source>
        <dbReference type="Proteomes" id="UP000768462"/>
    </source>
</evidence>
<dbReference type="AlphaFoldDB" id="A0A927ZLJ1"/>
<evidence type="ECO:0000313" key="4">
    <source>
        <dbReference type="EMBL" id="MBE6059921.1"/>
    </source>
</evidence>
<keyword evidence="2" id="KW-1133">Transmembrane helix</keyword>
<feature type="region of interest" description="Disordered" evidence="1">
    <location>
        <begin position="618"/>
        <end position="663"/>
    </location>
</feature>
<dbReference type="PANTHER" id="PTHR42736">
    <property type="entry name" value="PROTEIN-GLUTAMINE GAMMA-GLUTAMYLTRANSFERASE"/>
    <property type="match status" value="1"/>
</dbReference>
<reference evidence="4" key="1">
    <citation type="submission" date="2019-04" db="EMBL/GenBank/DDBJ databases">
        <title>Evolution of Biomass-Degrading Anaerobic Consortia Revealed by Metagenomics.</title>
        <authorList>
            <person name="Peng X."/>
        </authorList>
    </citation>
    <scope>NUCLEOTIDE SEQUENCE</scope>
    <source>
        <strain evidence="4">SIG254</strain>
    </source>
</reference>
<dbReference type="SUPFAM" id="SSF54001">
    <property type="entry name" value="Cysteine proteinases"/>
    <property type="match status" value="1"/>
</dbReference>
<dbReference type="InterPro" id="IPR002931">
    <property type="entry name" value="Transglutaminase-like"/>
</dbReference>